<feature type="transmembrane region" description="Helical" evidence="1">
    <location>
        <begin position="38"/>
        <end position="59"/>
    </location>
</feature>
<evidence type="ECO:0000256" key="1">
    <source>
        <dbReference type="SAM" id="Phobius"/>
    </source>
</evidence>
<feature type="transmembrane region" description="Helical" evidence="1">
    <location>
        <begin position="71"/>
        <end position="90"/>
    </location>
</feature>
<keyword evidence="1" id="KW-0472">Membrane</keyword>
<proteinExistence type="predicted"/>
<keyword evidence="1" id="KW-0812">Transmembrane</keyword>
<evidence type="ECO:0000313" key="2">
    <source>
        <dbReference type="EMBL" id="RBP84933.1"/>
    </source>
</evidence>
<keyword evidence="1" id="KW-1133">Transmembrane helix</keyword>
<comment type="caution">
    <text evidence="2">The sequence shown here is derived from an EMBL/GenBank/DDBJ whole genome shotgun (WGS) entry which is preliminary data.</text>
</comment>
<protein>
    <submittedName>
        <fullName evidence="2">Uncharacterized protein</fullName>
    </submittedName>
</protein>
<reference evidence="2 3" key="1">
    <citation type="submission" date="2018-06" db="EMBL/GenBank/DDBJ databases">
        <title>Freshwater and sediment microbial communities from various areas in North America, analyzing microbe dynamics in response to fracking.</title>
        <authorList>
            <person name="Lamendella R."/>
        </authorList>
    </citation>
    <scope>NUCLEOTIDE SEQUENCE [LARGE SCALE GENOMIC DNA]</scope>
    <source>
        <strain evidence="2 3">14_TX</strain>
    </source>
</reference>
<dbReference type="EMBL" id="QNSF01000049">
    <property type="protein sequence ID" value="RBP84933.1"/>
    <property type="molecule type" value="Genomic_DNA"/>
</dbReference>
<dbReference type="OrthoDB" id="2881760at2"/>
<sequence length="91" mass="10471">MVMKDIFISILLNIILGYIWILFFFLVLGLSKFKDNPYIFGGILILFGTILFSEVIRRINPLTRYKFCHPVKVAVFLSFGLVVLVNLMLIG</sequence>
<keyword evidence="3" id="KW-1185">Reference proteome</keyword>
<accession>A0A366JD77</accession>
<organism evidence="2 3">
    <name type="scientific">Cytobacillus firmus</name>
    <name type="common">Bacillus firmus</name>
    <dbReference type="NCBI Taxonomy" id="1399"/>
    <lineage>
        <taxon>Bacteria</taxon>
        <taxon>Bacillati</taxon>
        <taxon>Bacillota</taxon>
        <taxon>Bacilli</taxon>
        <taxon>Bacillales</taxon>
        <taxon>Bacillaceae</taxon>
        <taxon>Cytobacillus</taxon>
    </lineage>
</organism>
<gene>
    <name evidence="2" type="ORF">DFO70_1497</name>
</gene>
<evidence type="ECO:0000313" key="3">
    <source>
        <dbReference type="Proteomes" id="UP000252731"/>
    </source>
</evidence>
<name>A0A366JD77_CYTFI</name>
<dbReference type="AlphaFoldDB" id="A0A366JD77"/>
<feature type="transmembrane region" description="Helical" evidence="1">
    <location>
        <begin position="6"/>
        <end position="31"/>
    </location>
</feature>
<dbReference type="Proteomes" id="UP000252731">
    <property type="component" value="Unassembled WGS sequence"/>
</dbReference>